<accession>A0ABU9BZG5</accession>
<evidence type="ECO:0000256" key="1">
    <source>
        <dbReference type="SAM" id="Phobius"/>
    </source>
</evidence>
<keyword evidence="1" id="KW-1133">Transmembrane helix</keyword>
<dbReference type="Proteomes" id="UP001379945">
    <property type="component" value="Unassembled WGS sequence"/>
</dbReference>
<dbReference type="Pfam" id="PF10003">
    <property type="entry name" value="DUF2244"/>
    <property type="match status" value="1"/>
</dbReference>
<reference evidence="2 3" key="1">
    <citation type="submission" date="2024-04" db="EMBL/GenBank/DDBJ databases">
        <title>Novel species of the genus Ideonella isolated from streams.</title>
        <authorList>
            <person name="Lu H."/>
        </authorList>
    </citation>
    <scope>NUCLEOTIDE SEQUENCE [LARGE SCALE GENOMIC DNA]</scope>
    <source>
        <strain evidence="2 3">LYT19W</strain>
    </source>
</reference>
<evidence type="ECO:0000313" key="3">
    <source>
        <dbReference type="Proteomes" id="UP001379945"/>
    </source>
</evidence>
<feature type="transmembrane region" description="Helical" evidence="1">
    <location>
        <begin position="77"/>
        <end position="96"/>
    </location>
</feature>
<keyword evidence="1" id="KW-0472">Membrane</keyword>
<dbReference type="EMBL" id="JBBUTI010000001">
    <property type="protein sequence ID" value="MEK8044979.1"/>
    <property type="molecule type" value="Genomic_DNA"/>
</dbReference>
<keyword evidence="1" id="KW-0812">Transmembrane</keyword>
<gene>
    <name evidence="2" type="ORF">AACH00_01315</name>
</gene>
<evidence type="ECO:0000313" key="2">
    <source>
        <dbReference type="EMBL" id="MEK8044979.1"/>
    </source>
</evidence>
<comment type="caution">
    <text evidence="2">The sequence shown here is derived from an EMBL/GenBank/DDBJ whole genome shotgun (WGS) entry which is preliminary data.</text>
</comment>
<sequence length="186" mass="20228">MPSACPVPSVLPVPSGQPQAWGDDALQAVDLSQADAHWLLKRNCSLSPRDLCIVLSSLGLVSVLIAGAFWWLGAPMVLPFACIELACLAVAVVVFARRSGDHELLWIAHGRFHVKLAVGQNTEEHAFLARSVRVRHGHDVHGLIELSADGRRVLVGRHLSPHRRSALAESMRGALRAAGHWGLEWK</sequence>
<keyword evidence="3" id="KW-1185">Reference proteome</keyword>
<name>A0ABU9BZG5_9BURK</name>
<dbReference type="InterPro" id="IPR019253">
    <property type="entry name" value="DUF2244_TM"/>
</dbReference>
<proteinExistence type="predicted"/>
<feature type="transmembrane region" description="Helical" evidence="1">
    <location>
        <begin position="51"/>
        <end position="71"/>
    </location>
</feature>
<organism evidence="2 3">
    <name type="scientific">Ideonella margarita</name>
    <dbReference type="NCBI Taxonomy" id="2984191"/>
    <lineage>
        <taxon>Bacteria</taxon>
        <taxon>Pseudomonadati</taxon>
        <taxon>Pseudomonadota</taxon>
        <taxon>Betaproteobacteria</taxon>
        <taxon>Burkholderiales</taxon>
        <taxon>Sphaerotilaceae</taxon>
        <taxon>Ideonella</taxon>
    </lineage>
</organism>
<protein>
    <submittedName>
        <fullName evidence="2">DUF2244 domain-containing protein</fullName>
    </submittedName>
</protein>